<evidence type="ECO:0000313" key="1">
    <source>
        <dbReference type="EMBL" id="OAK66548.1"/>
    </source>
</evidence>
<proteinExistence type="predicted"/>
<name>A0AA91DSN0_VARPD</name>
<dbReference type="AlphaFoldDB" id="A0AA91DSN0"/>
<protein>
    <recommendedName>
        <fullName evidence="3">Plasmid-related protein</fullName>
    </recommendedName>
</protein>
<dbReference type="EMBL" id="LVHG01000023">
    <property type="protein sequence ID" value="OAK66548.1"/>
    <property type="molecule type" value="Genomic_DNA"/>
</dbReference>
<reference evidence="1 2" key="1">
    <citation type="submission" date="2016-03" db="EMBL/GenBank/DDBJ databases">
        <title>Genome sequence of Variovorax paradoxus KB5.</title>
        <authorList>
            <person name="Jeong H."/>
            <person name="Hong C.E."/>
            <person name="Jo S.H."/>
            <person name="Park J.M."/>
        </authorList>
    </citation>
    <scope>NUCLEOTIDE SEQUENCE [LARGE SCALE GENOMIC DNA]</scope>
    <source>
        <strain evidence="1 2">KB5</strain>
    </source>
</reference>
<sequence length="183" mass="19908">MIGVRVQPEARARFAALAARHELSEAGLLAAMINEVVKTNDPVTCGSATRSLTPVSIAPDPLEDRVTLRLREGDRRLAAERAAARRMKTGTYLAMLIHNHVRGPAVLPPKELDQIRVTCAQLAALGRMLRMFGMSNSSAAATSELIEVITLVRKEVERACEVTAAVVRWNLVSWETGSEMGHA</sequence>
<accession>A0AA91DSN0</accession>
<comment type="caution">
    <text evidence="1">The sequence shown here is derived from an EMBL/GenBank/DDBJ whole genome shotgun (WGS) entry which is preliminary data.</text>
</comment>
<organism evidence="1 2">
    <name type="scientific">Variovorax paradoxus</name>
    <dbReference type="NCBI Taxonomy" id="34073"/>
    <lineage>
        <taxon>Bacteria</taxon>
        <taxon>Pseudomonadati</taxon>
        <taxon>Pseudomonadota</taxon>
        <taxon>Betaproteobacteria</taxon>
        <taxon>Burkholderiales</taxon>
        <taxon>Comamonadaceae</taxon>
        <taxon>Variovorax</taxon>
    </lineage>
</organism>
<evidence type="ECO:0000313" key="2">
    <source>
        <dbReference type="Proteomes" id="UP000077852"/>
    </source>
</evidence>
<evidence type="ECO:0008006" key="3">
    <source>
        <dbReference type="Google" id="ProtNLM"/>
    </source>
</evidence>
<dbReference type="Proteomes" id="UP000077852">
    <property type="component" value="Unassembled WGS sequence"/>
</dbReference>
<gene>
    <name evidence="1" type="ORF">A3K87_07175</name>
</gene>